<dbReference type="InterPro" id="IPR003441">
    <property type="entry name" value="NAC-dom"/>
</dbReference>
<evidence type="ECO:0000256" key="12">
    <source>
        <dbReference type="SAM" id="Phobius"/>
    </source>
</evidence>
<keyword evidence="3 12" id="KW-0812">Transmembrane</keyword>
<feature type="transmembrane region" description="Helical" evidence="12">
    <location>
        <begin position="554"/>
        <end position="577"/>
    </location>
</feature>
<evidence type="ECO:0000256" key="1">
    <source>
        <dbReference type="ARBA" id="ARBA00004123"/>
    </source>
</evidence>
<dbReference type="SMR" id="A0A6P3ZIZ7"/>
<keyword evidence="9" id="KW-0804">Transcription</keyword>
<proteinExistence type="predicted"/>
<dbReference type="GO" id="GO:0005634">
    <property type="term" value="C:nucleus"/>
    <property type="evidence" value="ECO:0007669"/>
    <property type="project" value="UniProtKB-SubCell"/>
</dbReference>
<dbReference type="Proteomes" id="UP001652623">
    <property type="component" value="Chromosome 8"/>
</dbReference>
<dbReference type="Gene3D" id="2.170.150.80">
    <property type="entry name" value="NAC domain"/>
    <property type="match status" value="1"/>
</dbReference>
<evidence type="ECO:0000256" key="4">
    <source>
        <dbReference type="ARBA" id="ARBA00022989"/>
    </source>
</evidence>
<dbReference type="PANTHER" id="PTHR31744">
    <property type="entry name" value="PROTEIN CUP-SHAPED COTYLEDON 2-RELATED"/>
    <property type="match status" value="1"/>
</dbReference>
<keyword evidence="5" id="KW-0805">Transcription regulation</keyword>
<evidence type="ECO:0000256" key="5">
    <source>
        <dbReference type="ARBA" id="ARBA00023015"/>
    </source>
</evidence>
<dbReference type="RefSeq" id="XP_015878713.1">
    <property type="nucleotide sequence ID" value="XM_016023227.4"/>
</dbReference>
<name>A0A6P3ZIZ7_ZIZJJ</name>
<reference evidence="15" key="1">
    <citation type="submission" date="2025-08" db="UniProtKB">
        <authorList>
            <consortium name="RefSeq"/>
        </authorList>
    </citation>
    <scope>IDENTIFICATION</scope>
    <source>
        <tissue evidence="15">Seedling</tissue>
    </source>
</reference>
<dbReference type="FunFam" id="2.170.150.80:FF:000002">
    <property type="entry name" value="Nac domain-containing protein 86"/>
    <property type="match status" value="1"/>
</dbReference>
<protein>
    <submittedName>
        <fullName evidence="15">NAC domain-containing protein 91 isoform X1</fullName>
    </submittedName>
</protein>
<evidence type="ECO:0000256" key="2">
    <source>
        <dbReference type="ARBA" id="ARBA00004167"/>
    </source>
</evidence>
<gene>
    <name evidence="15" type="primary">LOC107414992</name>
</gene>
<dbReference type="GO" id="GO:0006355">
    <property type="term" value="P:regulation of DNA-templated transcription"/>
    <property type="evidence" value="ECO:0007669"/>
    <property type="project" value="InterPro"/>
</dbReference>
<dbReference type="GeneID" id="107414992"/>
<feature type="region of interest" description="Disordered" evidence="11">
    <location>
        <begin position="486"/>
        <end position="505"/>
    </location>
</feature>
<evidence type="ECO:0000256" key="9">
    <source>
        <dbReference type="ARBA" id="ARBA00023163"/>
    </source>
</evidence>
<dbReference type="AlphaFoldDB" id="A0A6P3ZIZ7"/>
<evidence type="ECO:0000313" key="14">
    <source>
        <dbReference type="Proteomes" id="UP001652623"/>
    </source>
</evidence>
<dbReference type="GO" id="GO:0000976">
    <property type="term" value="F:transcription cis-regulatory region binding"/>
    <property type="evidence" value="ECO:0007669"/>
    <property type="project" value="UniProtKB-ARBA"/>
</dbReference>
<dbReference type="GO" id="GO:0016020">
    <property type="term" value="C:membrane"/>
    <property type="evidence" value="ECO:0007669"/>
    <property type="project" value="UniProtKB-SubCell"/>
</dbReference>
<dbReference type="Pfam" id="PF02365">
    <property type="entry name" value="NAM"/>
    <property type="match status" value="1"/>
</dbReference>
<keyword evidence="4 12" id="KW-1133">Transmembrane helix</keyword>
<evidence type="ECO:0000256" key="6">
    <source>
        <dbReference type="ARBA" id="ARBA00023125"/>
    </source>
</evidence>
<evidence type="ECO:0000313" key="15">
    <source>
        <dbReference type="RefSeq" id="XP_015878713.1"/>
    </source>
</evidence>
<evidence type="ECO:0000256" key="10">
    <source>
        <dbReference type="ARBA" id="ARBA00023242"/>
    </source>
</evidence>
<accession>A0A6P3ZIZ7</accession>
<feature type="region of interest" description="Disordered" evidence="11">
    <location>
        <begin position="445"/>
        <end position="471"/>
    </location>
</feature>
<keyword evidence="7 12" id="KW-0472">Membrane</keyword>
<feature type="compositionally biased region" description="Polar residues" evidence="11">
    <location>
        <begin position="202"/>
        <end position="212"/>
    </location>
</feature>
<dbReference type="PANTHER" id="PTHR31744:SF216">
    <property type="entry name" value="NAC TRANSCRIPTION FACTOR"/>
    <property type="match status" value="1"/>
</dbReference>
<dbReference type="FunCoup" id="A0A6P3ZIZ7">
    <property type="interactions" value="190"/>
</dbReference>
<evidence type="ECO:0000256" key="7">
    <source>
        <dbReference type="ARBA" id="ARBA00023136"/>
    </source>
</evidence>
<organism evidence="14 15">
    <name type="scientific">Ziziphus jujuba</name>
    <name type="common">Chinese jujube</name>
    <name type="synonym">Ziziphus sativa</name>
    <dbReference type="NCBI Taxonomy" id="326968"/>
    <lineage>
        <taxon>Eukaryota</taxon>
        <taxon>Viridiplantae</taxon>
        <taxon>Streptophyta</taxon>
        <taxon>Embryophyta</taxon>
        <taxon>Tracheophyta</taxon>
        <taxon>Spermatophyta</taxon>
        <taxon>Magnoliopsida</taxon>
        <taxon>eudicotyledons</taxon>
        <taxon>Gunneridae</taxon>
        <taxon>Pentapetalae</taxon>
        <taxon>rosids</taxon>
        <taxon>fabids</taxon>
        <taxon>Rosales</taxon>
        <taxon>Rhamnaceae</taxon>
        <taxon>Paliureae</taxon>
        <taxon>Ziziphus</taxon>
    </lineage>
</organism>
<evidence type="ECO:0000259" key="13">
    <source>
        <dbReference type="PROSITE" id="PS51005"/>
    </source>
</evidence>
<dbReference type="KEGG" id="zju:107414992"/>
<evidence type="ECO:0000256" key="11">
    <source>
        <dbReference type="SAM" id="MobiDB-lite"/>
    </source>
</evidence>
<keyword evidence="14" id="KW-1185">Reference proteome</keyword>
<dbReference type="PROSITE" id="PS51005">
    <property type="entry name" value="NAC"/>
    <property type="match status" value="1"/>
</dbReference>
<sequence>MAVDELAVLSLNSLPLGFRFRPTDEELVDYYLRSKINGDEKQVTVIREIDVCKWEPWDLPDLSVIKTNDPEWFFFCPQDRKYPNGHRLNRATTAGYWKATGKDRKIKSGTTLIGMKKTLVFYTGRAPKGKRTSWVMHEYRPTLKELDGTNPGQNAFVLCRLFKKQDDTISNCDEAEIIVPSPAKSSPEDPQSELVVPPASPSGRQAENSDGTASDVVVSHEYGCDAEDQATEEADAEHVDLQLQQDLENMFYDPPLGQLDCKIFSPLHSQMQAELGYCPVVNDSNSGKTGVQFPYGTNESDEISKFLDSILNVPEDCDNGQLNMGEIGIKAEAKAECGVAKGMFDHEYQDSWGFINKRAPTSMETLEDYAGVTSSLPKASAASGNQLNDDNVTGITRRIRQWPNPPSNENSVFRQGEAPRRIRFQCKLQVGSVSCGPMARDHRIRKPEEELKPAVKEEEKASEQHANGMDEPEKLSLFSKCRVGNSETPQEQEEKASEQHASGMNEPEKLSLFSKCRVGNSETSQELVTTIRPSWMSKAGKKVYSALWKAPAGYSIWLFMFRVVGCVVLFTVSASLWRCLKF</sequence>
<feature type="compositionally biased region" description="Basic and acidic residues" evidence="11">
    <location>
        <begin position="446"/>
        <end position="463"/>
    </location>
</feature>
<keyword evidence="8" id="KW-0010">Activator</keyword>
<comment type="subcellular location">
    <subcellularLocation>
        <location evidence="2">Membrane</location>
        <topology evidence="2">Single-pass membrane protein</topology>
    </subcellularLocation>
    <subcellularLocation>
        <location evidence="1">Nucleus</location>
    </subcellularLocation>
</comment>
<dbReference type="InParanoid" id="A0A6P3ZIZ7"/>
<evidence type="ECO:0000256" key="8">
    <source>
        <dbReference type="ARBA" id="ARBA00023159"/>
    </source>
</evidence>
<evidence type="ECO:0000256" key="3">
    <source>
        <dbReference type="ARBA" id="ARBA00022692"/>
    </source>
</evidence>
<dbReference type="InterPro" id="IPR036093">
    <property type="entry name" value="NAC_dom_sf"/>
</dbReference>
<feature type="region of interest" description="Disordered" evidence="11">
    <location>
        <begin position="180"/>
        <end position="213"/>
    </location>
</feature>
<keyword evidence="6" id="KW-0238">DNA-binding</keyword>
<dbReference type="SUPFAM" id="SSF101941">
    <property type="entry name" value="NAC domain"/>
    <property type="match status" value="1"/>
</dbReference>
<feature type="domain" description="NAC" evidence="13">
    <location>
        <begin position="14"/>
        <end position="164"/>
    </location>
</feature>
<keyword evidence="10" id="KW-0539">Nucleus</keyword>